<dbReference type="Pfam" id="PF00067">
    <property type="entry name" value="p450"/>
    <property type="match status" value="1"/>
</dbReference>
<comment type="subcellular location">
    <subcellularLocation>
        <location evidence="2">Membrane</location>
        <topology evidence="2">Single-pass membrane protein</topology>
    </subcellularLocation>
</comment>
<proteinExistence type="inferred from homology"/>
<dbReference type="SUPFAM" id="SSF48264">
    <property type="entry name" value="Cytochrome P450"/>
    <property type="match status" value="1"/>
</dbReference>
<dbReference type="InterPro" id="IPR017972">
    <property type="entry name" value="Cyt_P450_CS"/>
</dbReference>
<evidence type="ECO:0000256" key="24">
    <source>
        <dbReference type="ARBA" id="ARBA00076244"/>
    </source>
</evidence>
<gene>
    <name evidence="30" type="primary">CYP85A1</name>
    <name evidence="30" type="ORF">KSP39_PZI021293</name>
</gene>
<dbReference type="GO" id="GO:0020037">
    <property type="term" value="F:heme binding"/>
    <property type="evidence" value="ECO:0007669"/>
    <property type="project" value="InterPro"/>
</dbReference>
<keyword evidence="7 27" id="KW-0479">Metal-binding</keyword>
<dbReference type="PRINTS" id="PR00385">
    <property type="entry name" value="P450"/>
</dbReference>
<evidence type="ECO:0000256" key="17">
    <source>
        <dbReference type="ARBA" id="ARBA00051512"/>
    </source>
</evidence>
<keyword evidence="6 29" id="KW-0812">Transmembrane</keyword>
<evidence type="ECO:0000256" key="21">
    <source>
        <dbReference type="ARBA" id="ARBA00052663"/>
    </source>
</evidence>
<evidence type="ECO:0000256" key="14">
    <source>
        <dbReference type="ARBA" id="ARBA00050490"/>
    </source>
</evidence>
<evidence type="ECO:0000256" key="12">
    <source>
        <dbReference type="ARBA" id="ARBA00023136"/>
    </source>
</evidence>
<dbReference type="InterPro" id="IPR002401">
    <property type="entry name" value="Cyt_P450_E_grp-I"/>
</dbReference>
<comment type="caution">
    <text evidence="30">The sequence shown here is derived from an EMBL/GenBank/DDBJ whole genome shotgun (WGS) entry which is preliminary data.</text>
</comment>
<feature type="transmembrane region" description="Helical" evidence="29">
    <location>
        <begin position="6"/>
        <end position="24"/>
    </location>
</feature>
<evidence type="ECO:0000256" key="13">
    <source>
        <dbReference type="ARBA" id="ARBA00037910"/>
    </source>
</evidence>
<dbReference type="InterPro" id="IPR036396">
    <property type="entry name" value="Cyt_P450_sf"/>
</dbReference>
<evidence type="ECO:0000256" key="2">
    <source>
        <dbReference type="ARBA" id="ARBA00004167"/>
    </source>
</evidence>
<dbReference type="Gene3D" id="1.10.630.10">
    <property type="entry name" value="Cytochrome P450"/>
    <property type="match status" value="1"/>
</dbReference>
<protein>
    <recommendedName>
        <fullName evidence="23">Cytochrome P450 85A1</fullName>
    </recommendedName>
    <alternativeName>
        <fullName evidence="26">3-dehydroteasterone synthase</fullName>
    </alternativeName>
    <alternativeName>
        <fullName evidence="24">Teasterone synthase</fullName>
    </alternativeName>
    <alternativeName>
        <fullName evidence="25">Typhasterol synthase</fullName>
    </alternativeName>
</protein>
<comment type="catalytic activity">
    <reaction evidence="20">
        <text>6alpha-hydroxytyphasterol + reduced [NADPH--hemoprotein reductase] + O2 = typhasterol + oxidized [NADPH--hemoprotein reductase] + 2 H2O + H(+)</text>
        <dbReference type="Rhea" id="RHEA:69943"/>
        <dbReference type="Rhea" id="RHEA-COMP:11964"/>
        <dbReference type="Rhea" id="RHEA-COMP:11965"/>
        <dbReference type="ChEBI" id="CHEBI:15377"/>
        <dbReference type="ChEBI" id="CHEBI:15378"/>
        <dbReference type="ChEBI" id="CHEBI:15379"/>
        <dbReference type="ChEBI" id="CHEBI:27173"/>
        <dbReference type="ChEBI" id="CHEBI:57618"/>
        <dbReference type="ChEBI" id="CHEBI:58210"/>
        <dbReference type="ChEBI" id="CHEBI:188495"/>
    </reaction>
    <physiologicalReaction direction="left-to-right" evidence="20">
        <dbReference type="Rhea" id="RHEA:69944"/>
    </physiologicalReaction>
</comment>
<comment type="catalytic activity">
    <reaction evidence="19">
        <text>6-deoxoteasterone + reduced [NADPH--hemoprotein reductase] + O2 = 6alpha-hydroxyteasterone + oxidized [NADPH--hemoprotein reductase] + H2O + H(+)</text>
        <dbReference type="Rhea" id="RHEA:69959"/>
        <dbReference type="Rhea" id="RHEA-COMP:11964"/>
        <dbReference type="Rhea" id="RHEA-COMP:11965"/>
        <dbReference type="ChEBI" id="CHEBI:15377"/>
        <dbReference type="ChEBI" id="CHEBI:15378"/>
        <dbReference type="ChEBI" id="CHEBI:15379"/>
        <dbReference type="ChEBI" id="CHEBI:20716"/>
        <dbReference type="ChEBI" id="CHEBI:57618"/>
        <dbReference type="ChEBI" id="CHEBI:58210"/>
        <dbReference type="ChEBI" id="CHEBI:188499"/>
    </reaction>
    <physiologicalReaction direction="left-to-right" evidence="19">
        <dbReference type="Rhea" id="RHEA:69960"/>
    </physiologicalReaction>
</comment>
<evidence type="ECO:0000256" key="11">
    <source>
        <dbReference type="ARBA" id="ARBA00023033"/>
    </source>
</evidence>
<feature type="binding site" description="axial binding residue" evidence="27">
    <location>
        <position position="416"/>
    </location>
    <ligand>
        <name>heme</name>
        <dbReference type="ChEBI" id="CHEBI:30413"/>
    </ligand>
    <ligandPart>
        <name>Fe</name>
        <dbReference type="ChEBI" id="CHEBI:18248"/>
    </ligandPart>
</feature>
<comment type="pathway">
    <text evidence="13">Plant hormone biosynthesis; brassinosteroid biosynthesis.</text>
</comment>
<comment type="catalytic activity">
    <reaction evidence="22">
        <text>6alpha-hydroxytyphasterol + reduced [NADPH--hemoprotein reductase] + O2 = teasterone + oxidized [NADPH--hemoprotein reductase] + 2 H2O + H(+)</text>
        <dbReference type="Rhea" id="RHEA:69963"/>
        <dbReference type="Rhea" id="RHEA-COMP:11964"/>
        <dbReference type="Rhea" id="RHEA-COMP:11965"/>
        <dbReference type="ChEBI" id="CHEBI:15377"/>
        <dbReference type="ChEBI" id="CHEBI:15378"/>
        <dbReference type="ChEBI" id="CHEBI:15379"/>
        <dbReference type="ChEBI" id="CHEBI:26863"/>
        <dbReference type="ChEBI" id="CHEBI:57618"/>
        <dbReference type="ChEBI" id="CHEBI:58210"/>
        <dbReference type="ChEBI" id="CHEBI:188495"/>
    </reaction>
    <physiologicalReaction direction="left-to-right" evidence="22">
        <dbReference type="Rhea" id="RHEA:69964"/>
    </physiologicalReaction>
</comment>
<dbReference type="GO" id="GO:0010268">
    <property type="term" value="P:brassinosteroid homeostasis"/>
    <property type="evidence" value="ECO:0007669"/>
    <property type="project" value="TreeGrafter"/>
</dbReference>
<keyword evidence="8 29" id="KW-1133">Transmembrane helix</keyword>
<evidence type="ECO:0000256" key="18">
    <source>
        <dbReference type="ARBA" id="ARBA00051555"/>
    </source>
</evidence>
<accession>A0AAP0FW33</accession>
<evidence type="ECO:0000256" key="29">
    <source>
        <dbReference type="SAM" id="Phobius"/>
    </source>
</evidence>
<evidence type="ECO:0000256" key="20">
    <source>
        <dbReference type="ARBA" id="ARBA00052499"/>
    </source>
</evidence>
<evidence type="ECO:0000256" key="27">
    <source>
        <dbReference type="PIRSR" id="PIRSR602401-1"/>
    </source>
</evidence>
<dbReference type="PANTHER" id="PTHR24286:SF169">
    <property type="entry name" value="CYTOCHROME P450 85A1"/>
    <property type="match status" value="1"/>
</dbReference>
<dbReference type="AlphaFoldDB" id="A0AAP0FW33"/>
<comment type="catalytic activity">
    <reaction evidence="21">
        <text>6-deoxotyphasterol + reduced [NADPH--hemoprotein reductase] + O2 = 6alpha-hydroxytyphasterol + oxidized [NADPH--hemoprotein reductase] + H2O + H(+)</text>
        <dbReference type="Rhea" id="RHEA:69939"/>
        <dbReference type="Rhea" id="RHEA-COMP:11964"/>
        <dbReference type="Rhea" id="RHEA-COMP:11965"/>
        <dbReference type="ChEBI" id="CHEBI:15377"/>
        <dbReference type="ChEBI" id="CHEBI:15378"/>
        <dbReference type="ChEBI" id="CHEBI:15379"/>
        <dbReference type="ChEBI" id="CHEBI:20717"/>
        <dbReference type="ChEBI" id="CHEBI:57618"/>
        <dbReference type="ChEBI" id="CHEBI:58210"/>
        <dbReference type="ChEBI" id="CHEBI:188495"/>
    </reaction>
    <physiologicalReaction direction="left-to-right" evidence="21">
        <dbReference type="Rhea" id="RHEA:69940"/>
    </physiologicalReaction>
</comment>
<comment type="catalytic activity">
    <reaction evidence="18">
        <text>6-deoxotyphasterol + 2 reduced [NADPH--hemoprotein reductase] + 2 O2 = typhasterol + 2 oxidized [NADPH--hemoprotein reductase] + 3 H2O + 2 H(+)</text>
        <dbReference type="Rhea" id="RHEA:70035"/>
        <dbReference type="Rhea" id="RHEA-COMP:11964"/>
        <dbReference type="Rhea" id="RHEA-COMP:11965"/>
        <dbReference type="ChEBI" id="CHEBI:15377"/>
        <dbReference type="ChEBI" id="CHEBI:15378"/>
        <dbReference type="ChEBI" id="CHEBI:15379"/>
        <dbReference type="ChEBI" id="CHEBI:20717"/>
        <dbReference type="ChEBI" id="CHEBI:27173"/>
        <dbReference type="ChEBI" id="CHEBI:57618"/>
        <dbReference type="ChEBI" id="CHEBI:58210"/>
    </reaction>
    <physiologicalReaction direction="left-to-right" evidence="18">
        <dbReference type="Rhea" id="RHEA:70036"/>
    </physiologicalReaction>
</comment>
<evidence type="ECO:0000256" key="15">
    <source>
        <dbReference type="ARBA" id="ARBA00050829"/>
    </source>
</evidence>
<evidence type="ECO:0000256" key="28">
    <source>
        <dbReference type="RuleBase" id="RU000461"/>
    </source>
</evidence>
<dbReference type="GO" id="GO:0016020">
    <property type="term" value="C:membrane"/>
    <property type="evidence" value="ECO:0007669"/>
    <property type="project" value="UniProtKB-SubCell"/>
</dbReference>
<evidence type="ECO:0000256" key="7">
    <source>
        <dbReference type="ARBA" id="ARBA00022723"/>
    </source>
</evidence>
<keyword evidence="9 28" id="KW-0560">Oxidoreductase</keyword>
<dbReference type="CDD" id="cd11043">
    <property type="entry name" value="CYP90-like"/>
    <property type="match status" value="1"/>
</dbReference>
<evidence type="ECO:0000256" key="6">
    <source>
        <dbReference type="ARBA" id="ARBA00022692"/>
    </source>
</evidence>
<dbReference type="GO" id="GO:0016125">
    <property type="term" value="P:sterol metabolic process"/>
    <property type="evidence" value="ECO:0007669"/>
    <property type="project" value="TreeGrafter"/>
</dbReference>
<comment type="catalytic activity">
    <reaction evidence="15">
        <text>3-dehydro-6-deoxoteasterone + reduced [NADPH--hemoprotein reductase] + O2 = 3-dehydro-6alpha-hydroxyteasterone + oxidized [NADPH--hemoprotein reductase] + H2O + H(+)</text>
        <dbReference type="Rhea" id="RHEA:69947"/>
        <dbReference type="Rhea" id="RHEA-COMP:11964"/>
        <dbReference type="Rhea" id="RHEA-COMP:11965"/>
        <dbReference type="ChEBI" id="CHEBI:15377"/>
        <dbReference type="ChEBI" id="CHEBI:15378"/>
        <dbReference type="ChEBI" id="CHEBI:15379"/>
        <dbReference type="ChEBI" id="CHEBI:20710"/>
        <dbReference type="ChEBI" id="CHEBI:57618"/>
        <dbReference type="ChEBI" id="CHEBI:58210"/>
        <dbReference type="ChEBI" id="CHEBI:188496"/>
    </reaction>
    <physiologicalReaction direction="left-to-right" evidence="15">
        <dbReference type="Rhea" id="RHEA:69948"/>
    </physiologicalReaction>
</comment>
<evidence type="ECO:0000256" key="23">
    <source>
        <dbReference type="ARBA" id="ARBA00070471"/>
    </source>
</evidence>
<dbReference type="FunFam" id="1.10.630.10:FF:000045">
    <property type="entry name" value="Cytochrome P450 85A1"/>
    <property type="match status" value="1"/>
</dbReference>
<comment type="cofactor">
    <cofactor evidence="1 27">
        <name>heme</name>
        <dbReference type="ChEBI" id="CHEBI:30413"/>
    </cofactor>
</comment>
<comment type="catalytic activity">
    <reaction evidence="17">
        <text>3-dehydro-6-deoxoteasterone + 2 reduced [NADPH--hemoprotein reductase] + 2 O2 = 3-dehydroteasterone + 2 oxidized [NADPH--hemoprotein reductase] + 3 H2O + 2 H(+)</text>
        <dbReference type="Rhea" id="RHEA:70039"/>
        <dbReference type="Rhea" id="RHEA-COMP:11964"/>
        <dbReference type="Rhea" id="RHEA-COMP:11965"/>
        <dbReference type="ChEBI" id="CHEBI:15377"/>
        <dbReference type="ChEBI" id="CHEBI:15378"/>
        <dbReference type="ChEBI" id="CHEBI:15379"/>
        <dbReference type="ChEBI" id="CHEBI:20000"/>
        <dbReference type="ChEBI" id="CHEBI:20710"/>
        <dbReference type="ChEBI" id="CHEBI:57618"/>
        <dbReference type="ChEBI" id="CHEBI:58210"/>
    </reaction>
    <physiologicalReaction direction="left-to-right" evidence="17">
        <dbReference type="Rhea" id="RHEA:70040"/>
    </physiologicalReaction>
</comment>
<evidence type="ECO:0000256" key="22">
    <source>
        <dbReference type="ARBA" id="ARBA00052743"/>
    </source>
</evidence>
<evidence type="ECO:0000256" key="16">
    <source>
        <dbReference type="ARBA" id="ARBA00051207"/>
    </source>
</evidence>
<name>A0AAP0FW33_9ASPA</name>
<dbReference type="PRINTS" id="PR00463">
    <property type="entry name" value="EP450I"/>
</dbReference>
<dbReference type="EMBL" id="JBBWWQ010000019">
    <property type="protein sequence ID" value="KAK8918828.1"/>
    <property type="molecule type" value="Genomic_DNA"/>
</dbReference>
<dbReference type="Proteomes" id="UP001418222">
    <property type="component" value="Unassembled WGS sequence"/>
</dbReference>
<dbReference type="GO" id="GO:0016705">
    <property type="term" value="F:oxidoreductase activity, acting on paired donors, with incorporation or reduction of molecular oxygen"/>
    <property type="evidence" value="ECO:0007669"/>
    <property type="project" value="InterPro"/>
</dbReference>
<keyword evidence="5 27" id="KW-0349">Heme</keyword>
<evidence type="ECO:0000256" key="25">
    <source>
        <dbReference type="ARBA" id="ARBA00081289"/>
    </source>
</evidence>
<evidence type="ECO:0000313" key="30">
    <source>
        <dbReference type="EMBL" id="KAK8918828.1"/>
    </source>
</evidence>
<dbReference type="PANTHER" id="PTHR24286">
    <property type="entry name" value="CYTOCHROME P450 26"/>
    <property type="match status" value="1"/>
</dbReference>
<comment type="catalytic activity">
    <reaction evidence="14">
        <text>3-dehydro-6alpha-hydroxyteasterone + reduced [NADPH--hemoprotein reductase] + O2 = 3-dehydroteasterone + oxidized [NADPH--hemoprotein reductase] + 2 H2O + H(+)</text>
        <dbReference type="Rhea" id="RHEA:69951"/>
        <dbReference type="Rhea" id="RHEA-COMP:11964"/>
        <dbReference type="Rhea" id="RHEA-COMP:11965"/>
        <dbReference type="ChEBI" id="CHEBI:15377"/>
        <dbReference type="ChEBI" id="CHEBI:15378"/>
        <dbReference type="ChEBI" id="CHEBI:15379"/>
        <dbReference type="ChEBI" id="CHEBI:20000"/>
        <dbReference type="ChEBI" id="CHEBI:57618"/>
        <dbReference type="ChEBI" id="CHEBI:58210"/>
        <dbReference type="ChEBI" id="CHEBI:188496"/>
    </reaction>
    <physiologicalReaction direction="left-to-right" evidence="14">
        <dbReference type="Rhea" id="RHEA:69952"/>
    </physiologicalReaction>
</comment>
<comment type="similarity">
    <text evidence="4 28">Belongs to the cytochrome P450 family.</text>
</comment>
<organism evidence="30 31">
    <name type="scientific">Platanthera zijinensis</name>
    <dbReference type="NCBI Taxonomy" id="2320716"/>
    <lineage>
        <taxon>Eukaryota</taxon>
        <taxon>Viridiplantae</taxon>
        <taxon>Streptophyta</taxon>
        <taxon>Embryophyta</taxon>
        <taxon>Tracheophyta</taxon>
        <taxon>Spermatophyta</taxon>
        <taxon>Magnoliopsida</taxon>
        <taxon>Liliopsida</taxon>
        <taxon>Asparagales</taxon>
        <taxon>Orchidaceae</taxon>
        <taxon>Orchidoideae</taxon>
        <taxon>Orchideae</taxon>
        <taxon>Orchidinae</taxon>
        <taxon>Platanthera</taxon>
    </lineage>
</organism>
<dbReference type="InterPro" id="IPR001128">
    <property type="entry name" value="Cyt_P450"/>
</dbReference>
<evidence type="ECO:0000256" key="1">
    <source>
        <dbReference type="ARBA" id="ARBA00001971"/>
    </source>
</evidence>
<evidence type="ECO:0000256" key="19">
    <source>
        <dbReference type="ARBA" id="ARBA00052277"/>
    </source>
</evidence>
<keyword evidence="10 27" id="KW-0408">Iron</keyword>
<keyword evidence="31" id="KW-1185">Reference proteome</keyword>
<dbReference type="GO" id="GO:0005506">
    <property type="term" value="F:iron ion binding"/>
    <property type="evidence" value="ECO:0007669"/>
    <property type="project" value="InterPro"/>
</dbReference>
<dbReference type="PROSITE" id="PS00086">
    <property type="entry name" value="CYTOCHROME_P450"/>
    <property type="match status" value="1"/>
</dbReference>
<comment type="catalytic activity">
    <reaction evidence="16">
        <text>6-deoxoteasterone + 2 reduced [NADPH--hemoprotein reductase] + 2 O2 = teasterone + 2 oxidized [NADPH--hemoprotein reductase] + 3 H2O + 2 H(+)</text>
        <dbReference type="Rhea" id="RHEA:70043"/>
        <dbReference type="Rhea" id="RHEA-COMP:11964"/>
        <dbReference type="Rhea" id="RHEA-COMP:11965"/>
        <dbReference type="ChEBI" id="CHEBI:15377"/>
        <dbReference type="ChEBI" id="CHEBI:15378"/>
        <dbReference type="ChEBI" id="CHEBI:15379"/>
        <dbReference type="ChEBI" id="CHEBI:20716"/>
        <dbReference type="ChEBI" id="CHEBI:26863"/>
        <dbReference type="ChEBI" id="CHEBI:57618"/>
        <dbReference type="ChEBI" id="CHEBI:58210"/>
    </reaction>
    <physiologicalReaction direction="left-to-right" evidence="16">
        <dbReference type="Rhea" id="RHEA:70044"/>
    </physiologicalReaction>
</comment>
<evidence type="ECO:0000256" key="26">
    <source>
        <dbReference type="ARBA" id="ARBA00083274"/>
    </source>
</evidence>
<dbReference type="GO" id="GO:0004497">
    <property type="term" value="F:monooxygenase activity"/>
    <property type="evidence" value="ECO:0007669"/>
    <property type="project" value="UniProtKB-KW"/>
</dbReference>
<evidence type="ECO:0000256" key="10">
    <source>
        <dbReference type="ARBA" id="ARBA00023004"/>
    </source>
</evidence>
<comment type="pathway">
    <text evidence="3">Hormone biosynthesis.</text>
</comment>
<sequence length="466" mass="53428">MVLVESILALAFGFLGLCCGLLRWNEVRYRKKDMPPGTMGWPLFGETTEFLKHGPNFMKNQRARLYGSLFKSHILGCPTVVCMDPEINRYILMNESKGLVPGYPQSMLDILGECNIAAVTGSLHKTMRNSMLGLISPPMIRDHLLPKVDEFMSSHLSNWSDQVIDIQEKTKEVALYSSLKQIAGIETGPVSDALKAEVFQLVLGTLSLPINLPGTNYRRAFQARRKIVEILKDVIEKRMSSLCSQTDMLELLLKADDNMKSKLTEEQIIDLIIALIYSGYETVSTTTMMAVKFLHDHPEALLELRKEHFQIRKGKSANEGIDWNDYKSMTFTRAVIFETLRLATVVNGVLRKTIQDIEMKGFVIPKGWRIYVYTREINYDPYLYPEPLSFNPWRWMNRNLDSHQYFMLFGGGSRLCPGKELGIVEIATFLHYFVTRYRWEEVGGVTIHKFPRVEAPNGFRIRVQSY</sequence>
<dbReference type="GO" id="GO:0016132">
    <property type="term" value="P:brassinosteroid biosynthetic process"/>
    <property type="evidence" value="ECO:0007669"/>
    <property type="project" value="TreeGrafter"/>
</dbReference>
<evidence type="ECO:0000313" key="31">
    <source>
        <dbReference type="Proteomes" id="UP001418222"/>
    </source>
</evidence>
<dbReference type="GO" id="GO:0009416">
    <property type="term" value="P:response to light stimulus"/>
    <property type="evidence" value="ECO:0007669"/>
    <property type="project" value="UniProtKB-ARBA"/>
</dbReference>
<evidence type="ECO:0000256" key="5">
    <source>
        <dbReference type="ARBA" id="ARBA00022617"/>
    </source>
</evidence>
<evidence type="ECO:0000256" key="4">
    <source>
        <dbReference type="ARBA" id="ARBA00010617"/>
    </source>
</evidence>
<keyword evidence="12 29" id="KW-0472">Membrane</keyword>
<evidence type="ECO:0000256" key="3">
    <source>
        <dbReference type="ARBA" id="ARBA00004972"/>
    </source>
</evidence>
<evidence type="ECO:0000256" key="9">
    <source>
        <dbReference type="ARBA" id="ARBA00023002"/>
    </source>
</evidence>
<keyword evidence="11 28" id="KW-0503">Monooxygenase</keyword>
<reference evidence="30 31" key="1">
    <citation type="journal article" date="2022" name="Nat. Plants">
        <title>Genomes of leafy and leafless Platanthera orchids illuminate the evolution of mycoheterotrophy.</title>
        <authorList>
            <person name="Li M.H."/>
            <person name="Liu K.W."/>
            <person name="Li Z."/>
            <person name="Lu H.C."/>
            <person name="Ye Q.L."/>
            <person name="Zhang D."/>
            <person name="Wang J.Y."/>
            <person name="Li Y.F."/>
            <person name="Zhong Z.M."/>
            <person name="Liu X."/>
            <person name="Yu X."/>
            <person name="Liu D.K."/>
            <person name="Tu X.D."/>
            <person name="Liu B."/>
            <person name="Hao Y."/>
            <person name="Liao X.Y."/>
            <person name="Jiang Y.T."/>
            <person name="Sun W.H."/>
            <person name="Chen J."/>
            <person name="Chen Y.Q."/>
            <person name="Ai Y."/>
            <person name="Zhai J.W."/>
            <person name="Wu S.S."/>
            <person name="Zhou Z."/>
            <person name="Hsiao Y.Y."/>
            <person name="Wu W.L."/>
            <person name="Chen Y.Y."/>
            <person name="Lin Y.F."/>
            <person name="Hsu J.L."/>
            <person name="Li C.Y."/>
            <person name="Wang Z.W."/>
            <person name="Zhao X."/>
            <person name="Zhong W.Y."/>
            <person name="Ma X.K."/>
            <person name="Ma L."/>
            <person name="Huang J."/>
            <person name="Chen G.Z."/>
            <person name="Huang M.Z."/>
            <person name="Huang L."/>
            <person name="Peng D.H."/>
            <person name="Luo Y.B."/>
            <person name="Zou S.Q."/>
            <person name="Chen S.P."/>
            <person name="Lan S."/>
            <person name="Tsai W.C."/>
            <person name="Van de Peer Y."/>
            <person name="Liu Z.J."/>
        </authorList>
    </citation>
    <scope>NUCLEOTIDE SEQUENCE [LARGE SCALE GENOMIC DNA]</scope>
    <source>
        <strain evidence="30">Lor287</strain>
    </source>
</reference>
<evidence type="ECO:0000256" key="8">
    <source>
        <dbReference type="ARBA" id="ARBA00022989"/>
    </source>
</evidence>